<dbReference type="SUPFAM" id="SSF52283">
    <property type="entry name" value="Formate/glycerate dehydrogenase catalytic domain-like"/>
    <property type="match status" value="1"/>
</dbReference>
<organism evidence="5 6">
    <name type="scientific">Ottowia thiooxydans</name>
    <dbReference type="NCBI Taxonomy" id="219182"/>
    <lineage>
        <taxon>Bacteria</taxon>
        <taxon>Pseudomonadati</taxon>
        <taxon>Pseudomonadota</taxon>
        <taxon>Betaproteobacteria</taxon>
        <taxon>Burkholderiales</taxon>
        <taxon>Comamonadaceae</taxon>
        <taxon>Ottowia</taxon>
    </lineage>
</organism>
<keyword evidence="2" id="KW-0560">Oxidoreductase</keyword>
<dbReference type="PANTHER" id="PTHR42789">
    <property type="entry name" value="D-ISOMER SPECIFIC 2-HYDROXYACID DEHYDROGENASE FAMILY PROTEIN (AFU_ORTHOLOGUE AFUA_6G10090)"/>
    <property type="match status" value="1"/>
</dbReference>
<evidence type="ECO:0000256" key="1">
    <source>
        <dbReference type="ARBA" id="ARBA00005854"/>
    </source>
</evidence>
<dbReference type="PANTHER" id="PTHR42789:SF1">
    <property type="entry name" value="D-ISOMER SPECIFIC 2-HYDROXYACID DEHYDROGENASE FAMILY PROTEIN (AFU_ORTHOLOGUE AFUA_6G10090)"/>
    <property type="match status" value="1"/>
</dbReference>
<keyword evidence="6" id="KW-1185">Reference proteome</keyword>
<evidence type="ECO:0000256" key="3">
    <source>
        <dbReference type="ARBA" id="ARBA00023027"/>
    </source>
</evidence>
<evidence type="ECO:0000313" key="6">
    <source>
        <dbReference type="Proteomes" id="UP001549320"/>
    </source>
</evidence>
<accession>A0ABV2QB62</accession>
<evidence type="ECO:0000259" key="4">
    <source>
        <dbReference type="Pfam" id="PF02826"/>
    </source>
</evidence>
<sequence length="334" mass="36345">MTLARPRVVVLDDWEGALAGFTDWTAIKSRAEVTIHSKHLEGPDLIHALKDAECVVLFRDRTPFNRDLLASLPRLRMIISTGTRNQKLDVQAAAEHGIEVRFTEWGPSKASTCEMTWSLILACARRLPQLQIRAAQTDWRRADAMDHLPQVLAGKTLGLIGLGQIGQRVAAVGQALGMEVVTWSPNMTPARAQACGVTSVPLHDLLRKAHVVSLHLVPSPATRHVLNAETLALMGQQAILVNTSRAELIDMPALVTALQQGQLGFAGLDVFEQEPLPLTHPLRALDNALLTSHYGFICKEVLQTFATNVQAHLEEWLGAPSEVGGDQTAGAGFQ</sequence>
<keyword evidence="3" id="KW-0520">NAD</keyword>
<proteinExistence type="inferred from homology"/>
<dbReference type="InterPro" id="IPR036291">
    <property type="entry name" value="NAD(P)-bd_dom_sf"/>
</dbReference>
<protein>
    <submittedName>
        <fullName evidence="5">Phosphoglycerate dehydrogenase-like enzyme</fullName>
    </submittedName>
</protein>
<dbReference type="SUPFAM" id="SSF51735">
    <property type="entry name" value="NAD(P)-binding Rossmann-fold domains"/>
    <property type="match status" value="1"/>
</dbReference>
<dbReference type="Pfam" id="PF02826">
    <property type="entry name" value="2-Hacid_dh_C"/>
    <property type="match status" value="1"/>
</dbReference>
<dbReference type="EMBL" id="JBEPSH010000006">
    <property type="protein sequence ID" value="MET4578271.1"/>
    <property type="molecule type" value="Genomic_DNA"/>
</dbReference>
<dbReference type="RefSeq" id="WP_354445362.1">
    <property type="nucleotide sequence ID" value="NZ_JBEPSH010000006.1"/>
</dbReference>
<name>A0ABV2QB62_9BURK</name>
<dbReference type="CDD" id="cd12169">
    <property type="entry name" value="PGDH_like_1"/>
    <property type="match status" value="1"/>
</dbReference>
<dbReference type="Proteomes" id="UP001549320">
    <property type="component" value="Unassembled WGS sequence"/>
</dbReference>
<dbReference type="InterPro" id="IPR006140">
    <property type="entry name" value="D-isomer_DH_NAD-bd"/>
</dbReference>
<evidence type="ECO:0000313" key="5">
    <source>
        <dbReference type="EMBL" id="MET4578271.1"/>
    </source>
</evidence>
<comment type="similarity">
    <text evidence="1">Belongs to the D-isomer specific 2-hydroxyacid dehydrogenase family.</text>
</comment>
<dbReference type="Gene3D" id="3.40.50.720">
    <property type="entry name" value="NAD(P)-binding Rossmann-like Domain"/>
    <property type="match status" value="2"/>
</dbReference>
<comment type="caution">
    <text evidence="5">The sequence shown here is derived from an EMBL/GenBank/DDBJ whole genome shotgun (WGS) entry which is preliminary data.</text>
</comment>
<dbReference type="InterPro" id="IPR050857">
    <property type="entry name" value="D-2-hydroxyacid_DH"/>
</dbReference>
<feature type="domain" description="D-isomer specific 2-hydroxyacid dehydrogenase NAD-binding" evidence="4">
    <location>
        <begin position="118"/>
        <end position="295"/>
    </location>
</feature>
<gene>
    <name evidence="5" type="ORF">ABIE13_003387</name>
</gene>
<evidence type="ECO:0000256" key="2">
    <source>
        <dbReference type="ARBA" id="ARBA00023002"/>
    </source>
</evidence>
<reference evidence="5 6" key="1">
    <citation type="submission" date="2024-06" db="EMBL/GenBank/DDBJ databases">
        <title>Sorghum-associated microbial communities from plants grown in Nebraska, USA.</title>
        <authorList>
            <person name="Schachtman D."/>
        </authorList>
    </citation>
    <scope>NUCLEOTIDE SEQUENCE [LARGE SCALE GENOMIC DNA]</scope>
    <source>
        <strain evidence="5 6">2709</strain>
    </source>
</reference>